<gene>
    <name evidence="5" type="ORF">FCC1311_026892</name>
</gene>
<dbReference type="AlphaFoldDB" id="A0A2R5G9R2"/>
<comment type="subcellular location">
    <subcellularLocation>
        <location evidence="1">Membrane</location>
        <topology evidence="1">Multi-pass membrane protein</topology>
    </subcellularLocation>
</comment>
<comment type="caution">
    <text evidence="5">The sequence shown here is derived from an EMBL/GenBank/DDBJ whole genome shotgun (WGS) entry which is preliminary data.</text>
</comment>
<feature type="transmembrane region" description="Helical" evidence="3">
    <location>
        <begin position="200"/>
        <end position="220"/>
    </location>
</feature>
<feature type="region of interest" description="Disordered" evidence="2">
    <location>
        <begin position="1"/>
        <end position="51"/>
    </location>
</feature>
<dbReference type="PANTHER" id="PTHR23528">
    <property type="match status" value="1"/>
</dbReference>
<feature type="region of interest" description="Disordered" evidence="2">
    <location>
        <begin position="340"/>
        <end position="360"/>
    </location>
</feature>
<keyword evidence="3" id="KW-0472">Membrane</keyword>
<feature type="transmembrane region" description="Helical" evidence="3">
    <location>
        <begin position="262"/>
        <end position="285"/>
    </location>
</feature>
<dbReference type="Pfam" id="PF07690">
    <property type="entry name" value="MFS_1"/>
    <property type="match status" value="1"/>
</dbReference>
<feature type="transmembrane region" description="Helical" evidence="3">
    <location>
        <begin position="425"/>
        <end position="444"/>
    </location>
</feature>
<feature type="transmembrane region" description="Helical" evidence="3">
    <location>
        <begin position="554"/>
        <end position="575"/>
    </location>
</feature>
<feature type="compositionally biased region" description="Basic and acidic residues" evidence="2">
    <location>
        <begin position="34"/>
        <end position="51"/>
    </location>
</feature>
<feature type="transmembrane region" description="Helical" evidence="3">
    <location>
        <begin position="166"/>
        <end position="188"/>
    </location>
</feature>
<dbReference type="PROSITE" id="PS50850">
    <property type="entry name" value="MFS"/>
    <property type="match status" value="1"/>
</dbReference>
<feature type="domain" description="Major facilitator superfamily (MFS) profile" evidence="4">
    <location>
        <begin position="384"/>
        <end position="581"/>
    </location>
</feature>
<keyword evidence="3" id="KW-0812">Transmembrane</keyword>
<keyword evidence="3" id="KW-1133">Transmembrane helix</keyword>
<feature type="transmembrane region" description="Helical" evidence="3">
    <location>
        <begin position="519"/>
        <end position="542"/>
    </location>
</feature>
<protein>
    <submittedName>
        <fullName evidence="5">Sucrose transport protein SUT4</fullName>
    </submittedName>
</protein>
<dbReference type="GO" id="GO:0016020">
    <property type="term" value="C:membrane"/>
    <property type="evidence" value="ECO:0007669"/>
    <property type="project" value="UniProtKB-SubCell"/>
</dbReference>
<name>A0A2R5G9R2_9STRA</name>
<proteinExistence type="predicted"/>
<dbReference type="InterPro" id="IPR036259">
    <property type="entry name" value="MFS_trans_sf"/>
</dbReference>
<feature type="transmembrane region" description="Helical" evidence="3">
    <location>
        <begin position="291"/>
        <end position="311"/>
    </location>
</feature>
<dbReference type="InterPro" id="IPR020846">
    <property type="entry name" value="MFS_dom"/>
</dbReference>
<feature type="compositionally biased region" description="Basic and acidic residues" evidence="2">
    <location>
        <begin position="78"/>
        <end position="94"/>
    </location>
</feature>
<dbReference type="EMBL" id="BEYU01000021">
    <property type="protein sequence ID" value="GBG26468.1"/>
    <property type="molecule type" value="Genomic_DNA"/>
</dbReference>
<evidence type="ECO:0000256" key="1">
    <source>
        <dbReference type="ARBA" id="ARBA00004141"/>
    </source>
</evidence>
<feature type="transmembrane region" description="Helical" evidence="3">
    <location>
        <begin position="385"/>
        <end position="410"/>
    </location>
</feature>
<evidence type="ECO:0000313" key="5">
    <source>
        <dbReference type="EMBL" id="GBG26468.1"/>
    </source>
</evidence>
<feature type="transmembrane region" description="Helical" evidence="3">
    <location>
        <begin position="120"/>
        <end position="146"/>
    </location>
</feature>
<dbReference type="Proteomes" id="UP000241890">
    <property type="component" value="Unassembled WGS sequence"/>
</dbReference>
<evidence type="ECO:0000259" key="4">
    <source>
        <dbReference type="PROSITE" id="PS50850"/>
    </source>
</evidence>
<dbReference type="GO" id="GO:0022857">
    <property type="term" value="F:transmembrane transporter activity"/>
    <property type="evidence" value="ECO:0007669"/>
    <property type="project" value="InterPro"/>
</dbReference>
<feature type="region of interest" description="Disordered" evidence="2">
    <location>
        <begin position="78"/>
        <end position="110"/>
    </location>
</feature>
<sequence>MEPGLSSREDGDKGARKRRGNGAGGGGDGSLYEANKESVHSENNDNLLYHHRDASDPYAERSSLIEYEAALFGDSSANEEHAHKARGDPNDRESGYAYNKLGGNETDTPQLRKDAEDEHVVVAVFRIVLMCLAQVGSAAINVAYISLMLPQQVWMIVGNEHKGRTLGLLSGIGGILSIVLPPFVGYASDRYRSQYGRRKPFMAAGLSTMGFSFLIAGISANTNDLAAIGTIYIVSVVGGILLSTAFNATIPDMAEPTQYGTISGVVGALTIVGYGIGAGIGAASTSIGIPASYYLLDAVIVVTGVITLNVYKEDVFLPSGSFSQRKAAPASAKGSIYEFEPASDDDEEEEETEVKDSSRTSRTAYCGRARRLVVRMAGPFAENGFFWVFVTRLLVQFGVFTVMQFMLFWVSDVLPFQGLEATTRAAILFAPVFCTALISSLSVGRLTDLNGGKRKTLLITSSIVLGMCSFGVAFIENFIVAMVFMLIFGTAMGTFMSLDYALVCDVLPSTANVARDLGVWHISIVLPQLVAAPIAGALLDVMNNLGGKHGLPHVGYSLIFIVAAIYFFAASACFLKLKNVA</sequence>
<dbReference type="OrthoDB" id="28755at2759"/>
<dbReference type="SUPFAM" id="SSF103473">
    <property type="entry name" value="MFS general substrate transporter"/>
    <property type="match status" value="1"/>
</dbReference>
<organism evidence="5 6">
    <name type="scientific">Hondaea fermentalgiana</name>
    <dbReference type="NCBI Taxonomy" id="2315210"/>
    <lineage>
        <taxon>Eukaryota</taxon>
        <taxon>Sar</taxon>
        <taxon>Stramenopiles</taxon>
        <taxon>Bigyra</taxon>
        <taxon>Labyrinthulomycetes</taxon>
        <taxon>Thraustochytrida</taxon>
        <taxon>Thraustochytriidae</taxon>
        <taxon>Hondaea</taxon>
    </lineage>
</organism>
<evidence type="ECO:0000313" key="6">
    <source>
        <dbReference type="Proteomes" id="UP000241890"/>
    </source>
</evidence>
<feature type="compositionally biased region" description="Acidic residues" evidence="2">
    <location>
        <begin position="341"/>
        <end position="353"/>
    </location>
</feature>
<dbReference type="InParanoid" id="A0A2R5G9R2"/>
<feature type="transmembrane region" description="Helical" evidence="3">
    <location>
        <begin position="481"/>
        <end position="507"/>
    </location>
</feature>
<feature type="transmembrane region" description="Helical" evidence="3">
    <location>
        <begin position="456"/>
        <end position="475"/>
    </location>
</feature>
<dbReference type="InterPro" id="IPR011701">
    <property type="entry name" value="MFS"/>
</dbReference>
<evidence type="ECO:0000256" key="3">
    <source>
        <dbReference type="SAM" id="Phobius"/>
    </source>
</evidence>
<keyword evidence="6" id="KW-1185">Reference proteome</keyword>
<accession>A0A2R5G9R2</accession>
<reference evidence="5 6" key="1">
    <citation type="submission" date="2017-12" db="EMBL/GenBank/DDBJ databases">
        <title>Sequencing, de novo assembly and annotation of complete genome of a new Thraustochytrid species, strain FCC1311.</title>
        <authorList>
            <person name="Sedici K."/>
            <person name="Godart F."/>
            <person name="Aiese Cigliano R."/>
            <person name="Sanseverino W."/>
            <person name="Barakat M."/>
            <person name="Ortet P."/>
            <person name="Marechal E."/>
            <person name="Cagnac O."/>
            <person name="Amato A."/>
        </authorList>
    </citation>
    <scope>NUCLEOTIDE SEQUENCE [LARGE SCALE GENOMIC DNA]</scope>
</reference>
<evidence type="ECO:0000256" key="2">
    <source>
        <dbReference type="SAM" id="MobiDB-lite"/>
    </source>
</evidence>
<dbReference type="PANTHER" id="PTHR23528:SF1">
    <property type="entry name" value="MAJOR FACILITATOR SUPERFAMILY (MFS) PROFILE DOMAIN-CONTAINING PROTEIN"/>
    <property type="match status" value="1"/>
</dbReference>
<dbReference type="Gene3D" id="1.20.1250.20">
    <property type="entry name" value="MFS general substrate transporter like domains"/>
    <property type="match status" value="2"/>
</dbReference>
<feature type="transmembrane region" description="Helical" evidence="3">
    <location>
        <begin position="226"/>
        <end position="250"/>
    </location>
</feature>